<dbReference type="EMBL" id="CP047616">
    <property type="protein sequence ID" value="QIW54934.1"/>
    <property type="molecule type" value="Genomic_DNA"/>
</dbReference>
<evidence type="ECO:0000256" key="6">
    <source>
        <dbReference type="ARBA" id="ARBA00022763"/>
    </source>
</evidence>
<keyword evidence="3 9" id="KW-0963">Cytoplasm</keyword>
<protein>
    <recommendedName>
        <fullName evidence="9">Methylated-DNA--protein-cysteine methyltransferase</fullName>
        <ecNumber evidence="9">2.1.1.63</ecNumber>
    </recommendedName>
    <alternativeName>
        <fullName evidence="9">6-O-methylguanine-DNA methyltransferase</fullName>
        <shortName evidence="9">MGMT</shortName>
    </alternativeName>
    <alternativeName>
        <fullName evidence="9">O-6-methylguanine-DNA-alkyltransferase</fullName>
    </alternativeName>
</protein>
<reference evidence="12 13" key="1">
    <citation type="submission" date="2019-12" db="EMBL/GenBank/DDBJ databases">
        <title>Whole genome sequences of Lactococcus raffinolactis strains isolated from sewage.</title>
        <authorList>
            <person name="Ybazeta G."/>
            <person name="Ross M."/>
            <person name="Brabant-Kirwan D."/>
            <person name="Saleh M."/>
            <person name="Dillon J.A."/>
            <person name="Splinter K."/>
            <person name="Nokhbeh R."/>
        </authorList>
    </citation>
    <scope>NUCLEOTIDE SEQUENCE [LARGE SCALE GENOMIC DNA]</scope>
    <source>
        <strain evidence="12 13">Lr_19_5</strain>
    </source>
</reference>
<dbReference type="FunFam" id="1.10.10.10:FF:000214">
    <property type="entry name" value="Methylated-DNA--protein-cysteine methyltransferase"/>
    <property type="match status" value="1"/>
</dbReference>
<dbReference type="Pfam" id="PF01035">
    <property type="entry name" value="DNA_binding_1"/>
    <property type="match status" value="1"/>
</dbReference>
<dbReference type="RefSeq" id="WP_167839206.1">
    <property type="nucleotide sequence ID" value="NZ_CP047616.1"/>
</dbReference>
<name>A0A6H0UHM3_9LACT</name>
<dbReference type="InterPro" id="IPR014048">
    <property type="entry name" value="MethylDNA_cys_MeTrfase_DNA-bd"/>
</dbReference>
<dbReference type="InterPro" id="IPR001497">
    <property type="entry name" value="MethylDNA_cys_MeTrfase_AS"/>
</dbReference>
<comment type="miscellaneous">
    <text evidence="9">This enzyme catalyzes only one turnover and therefore is not strictly catalytic. According to one definition, an enzyme is a biocatalyst that acts repeatedly and over many reaction cycles.</text>
</comment>
<dbReference type="GO" id="GO:0032259">
    <property type="term" value="P:methylation"/>
    <property type="evidence" value="ECO:0007669"/>
    <property type="project" value="UniProtKB-KW"/>
</dbReference>
<dbReference type="GO" id="GO:0003908">
    <property type="term" value="F:methylated-DNA-[protein]-cysteine S-methyltransferase activity"/>
    <property type="evidence" value="ECO:0007669"/>
    <property type="project" value="UniProtKB-UniRule"/>
</dbReference>
<dbReference type="GO" id="GO:0005737">
    <property type="term" value="C:cytoplasm"/>
    <property type="evidence" value="ECO:0007669"/>
    <property type="project" value="UniProtKB-SubCell"/>
</dbReference>
<evidence type="ECO:0000256" key="2">
    <source>
        <dbReference type="ARBA" id="ARBA00008711"/>
    </source>
</evidence>
<feature type="domain" description="Methylated-DNA-[protein]-cysteine S-methyltransferase DNA binding" evidence="10">
    <location>
        <begin position="80"/>
        <end position="165"/>
    </location>
</feature>
<comment type="function">
    <text evidence="9">Involved in the cellular defense against the biological effects of O6-methylguanine (O6-MeG) and O4-methylthymine (O4-MeT) in DNA. Repairs the methylated nucleobase in DNA by stoichiometrically transferring the methyl group to a cysteine residue in the enzyme. This is a suicide reaction: the enzyme is irreversibly inactivated.</text>
</comment>
<dbReference type="Proteomes" id="UP000501945">
    <property type="component" value="Chromosome"/>
</dbReference>
<dbReference type="AlphaFoldDB" id="A0A6H0UHM3"/>
<feature type="active site" description="Nucleophile; methyl group acceptor" evidence="9">
    <location>
        <position position="136"/>
    </location>
</feature>
<dbReference type="InterPro" id="IPR008332">
    <property type="entry name" value="MethylG_MeTrfase_N"/>
</dbReference>
<evidence type="ECO:0000256" key="9">
    <source>
        <dbReference type="HAMAP-Rule" id="MF_00772"/>
    </source>
</evidence>
<evidence type="ECO:0000313" key="13">
    <source>
        <dbReference type="Proteomes" id="UP000501945"/>
    </source>
</evidence>
<comment type="subcellular location">
    <subcellularLocation>
        <location evidence="9">Cytoplasm</location>
    </subcellularLocation>
</comment>
<dbReference type="NCBIfam" id="TIGR00589">
    <property type="entry name" value="ogt"/>
    <property type="match status" value="1"/>
</dbReference>
<gene>
    <name evidence="12" type="ORF">GU336_04885</name>
</gene>
<dbReference type="InterPro" id="IPR023546">
    <property type="entry name" value="MGMT"/>
</dbReference>
<evidence type="ECO:0000256" key="3">
    <source>
        <dbReference type="ARBA" id="ARBA00022490"/>
    </source>
</evidence>
<organism evidence="12 13">
    <name type="scientific">Pseudolactococcus raffinolactis</name>
    <dbReference type="NCBI Taxonomy" id="1366"/>
    <lineage>
        <taxon>Bacteria</taxon>
        <taxon>Bacillati</taxon>
        <taxon>Bacillota</taxon>
        <taxon>Bacilli</taxon>
        <taxon>Lactobacillales</taxon>
        <taxon>Streptococcaceae</taxon>
        <taxon>Pseudolactococcus</taxon>
    </lineage>
</organism>
<evidence type="ECO:0000259" key="11">
    <source>
        <dbReference type="Pfam" id="PF02870"/>
    </source>
</evidence>
<comment type="catalytic activity">
    <reaction evidence="1 9">
        <text>a 4-O-methyl-thymidine in DNA + L-cysteinyl-[protein] = a thymidine in DNA + S-methyl-L-cysteinyl-[protein]</text>
        <dbReference type="Rhea" id="RHEA:53428"/>
        <dbReference type="Rhea" id="RHEA-COMP:10131"/>
        <dbReference type="Rhea" id="RHEA-COMP:10132"/>
        <dbReference type="Rhea" id="RHEA-COMP:13555"/>
        <dbReference type="Rhea" id="RHEA-COMP:13556"/>
        <dbReference type="ChEBI" id="CHEBI:29950"/>
        <dbReference type="ChEBI" id="CHEBI:82612"/>
        <dbReference type="ChEBI" id="CHEBI:137386"/>
        <dbReference type="ChEBI" id="CHEBI:137387"/>
        <dbReference type="EC" id="2.1.1.63"/>
    </reaction>
</comment>
<evidence type="ECO:0000256" key="1">
    <source>
        <dbReference type="ARBA" id="ARBA00001286"/>
    </source>
</evidence>
<dbReference type="HAMAP" id="MF_00772">
    <property type="entry name" value="OGT"/>
    <property type="match status" value="1"/>
</dbReference>
<feature type="domain" description="Methylguanine DNA methyltransferase ribonuclease-like" evidence="11">
    <location>
        <begin position="5"/>
        <end position="75"/>
    </location>
</feature>
<accession>A0A6H0UHM3</accession>
<dbReference type="InterPro" id="IPR036388">
    <property type="entry name" value="WH-like_DNA-bd_sf"/>
</dbReference>
<evidence type="ECO:0000313" key="12">
    <source>
        <dbReference type="EMBL" id="QIW54934.1"/>
    </source>
</evidence>
<dbReference type="PROSITE" id="PS00374">
    <property type="entry name" value="MGMT"/>
    <property type="match status" value="1"/>
</dbReference>
<dbReference type="PANTHER" id="PTHR10815:SF5">
    <property type="entry name" value="METHYLATED-DNA--PROTEIN-CYSTEINE METHYLTRANSFERASE"/>
    <property type="match status" value="1"/>
</dbReference>
<dbReference type="Gene3D" id="3.30.160.70">
    <property type="entry name" value="Methylated DNA-protein cysteine methyltransferase domain"/>
    <property type="match status" value="1"/>
</dbReference>
<evidence type="ECO:0000259" key="10">
    <source>
        <dbReference type="Pfam" id="PF01035"/>
    </source>
</evidence>
<comment type="similarity">
    <text evidence="2 9">Belongs to the MGMT family.</text>
</comment>
<proteinExistence type="inferred from homology"/>
<dbReference type="Pfam" id="PF02870">
    <property type="entry name" value="Methyltransf_1N"/>
    <property type="match status" value="1"/>
</dbReference>
<dbReference type="Gene3D" id="1.10.10.10">
    <property type="entry name" value="Winged helix-like DNA-binding domain superfamily/Winged helix DNA-binding domain"/>
    <property type="match status" value="1"/>
</dbReference>
<dbReference type="SUPFAM" id="SSF53155">
    <property type="entry name" value="Methylated DNA-protein cysteine methyltransferase domain"/>
    <property type="match status" value="1"/>
</dbReference>
<keyword evidence="4 9" id="KW-0489">Methyltransferase</keyword>
<keyword evidence="7 9" id="KW-0234">DNA repair</keyword>
<evidence type="ECO:0000256" key="4">
    <source>
        <dbReference type="ARBA" id="ARBA00022603"/>
    </source>
</evidence>
<dbReference type="EC" id="2.1.1.63" evidence="9"/>
<evidence type="ECO:0000256" key="8">
    <source>
        <dbReference type="ARBA" id="ARBA00049348"/>
    </source>
</evidence>
<dbReference type="InterPro" id="IPR036217">
    <property type="entry name" value="MethylDNA_cys_MeTrfase_DNAb"/>
</dbReference>
<keyword evidence="6 9" id="KW-0227">DNA damage</keyword>
<dbReference type="SUPFAM" id="SSF46767">
    <property type="entry name" value="Methylated DNA-protein cysteine methyltransferase, C-terminal domain"/>
    <property type="match status" value="1"/>
</dbReference>
<dbReference type="PANTHER" id="PTHR10815">
    <property type="entry name" value="METHYLATED-DNA--PROTEIN-CYSTEINE METHYLTRANSFERASE"/>
    <property type="match status" value="1"/>
</dbReference>
<dbReference type="GO" id="GO:0006307">
    <property type="term" value="P:DNA alkylation repair"/>
    <property type="evidence" value="ECO:0007669"/>
    <property type="project" value="UniProtKB-UniRule"/>
</dbReference>
<dbReference type="CDD" id="cd06445">
    <property type="entry name" value="ATase"/>
    <property type="match status" value="1"/>
</dbReference>
<dbReference type="InterPro" id="IPR036631">
    <property type="entry name" value="MGMT_N_sf"/>
</dbReference>
<evidence type="ECO:0000256" key="5">
    <source>
        <dbReference type="ARBA" id="ARBA00022679"/>
    </source>
</evidence>
<evidence type="ECO:0000256" key="7">
    <source>
        <dbReference type="ARBA" id="ARBA00023204"/>
    </source>
</evidence>
<comment type="catalytic activity">
    <reaction evidence="8 9">
        <text>a 6-O-methyl-2'-deoxyguanosine in DNA + L-cysteinyl-[protein] = S-methyl-L-cysteinyl-[protein] + a 2'-deoxyguanosine in DNA</text>
        <dbReference type="Rhea" id="RHEA:24000"/>
        <dbReference type="Rhea" id="RHEA-COMP:10131"/>
        <dbReference type="Rhea" id="RHEA-COMP:10132"/>
        <dbReference type="Rhea" id="RHEA-COMP:11367"/>
        <dbReference type="Rhea" id="RHEA-COMP:11368"/>
        <dbReference type="ChEBI" id="CHEBI:29950"/>
        <dbReference type="ChEBI" id="CHEBI:82612"/>
        <dbReference type="ChEBI" id="CHEBI:85445"/>
        <dbReference type="ChEBI" id="CHEBI:85448"/>
        <dbReference type="EC" id="2.1.1.63"/>
    </reaction>
</comment>
<sequence>MYEITKYASPIGMITLASDGQNVIGLWLKGQKYHGETLFEEWVENDRLPVFELAKQWLDQYFAGEAPAIADLPLAPIGSEFRQAVWKILEEIPYGQVVTYGQIAEKMALDMGRSTMSSQAVGGAVGHNPISIIIPCHRVVGSDGSLTGYAGGLPNKIKLLTLEGVDMTDLYVPKQGTAL</sequence>
<keyword evidence="5 9" id="KW-0808">Transferase</keyword>